<protein>
    <submittedName>
        <fullName evidence="13">Hybrid-cluster NAD(P)-dependent oxidoreductase</fullName>
    </submittedName>
</protein>
<keyword evidence="4" id="KW-0479">Metal-binding</keyword>
<dbReference type="InterPro" id="IPR001041">
    <property type="entry name" value="2Fe-2S_ferredoxin-type"/>
</dbReference>
<name>A0ABS3J824_9HYPH</name>
<dbReference type="PROSITE" id="PS00197">
    <property type="entry name" value="2FE2S_FER_1"/>
    <property type="match status" value="1"/>
</dbReference>
<dbReference type="PANTHER" id="PTHR47354">
    <property type="entry name" value="NADH OXIDOREDUCTASE HCR"/>
    <property type="match status" value="1"/>
</dbReference>
<dbReference type="SUPFAM" id="SSF52343">
    <property type="entry name" value="Ferredoxin reductase-like, C-terminal NADP-linked domain"/>
    <property type="match status" value="1"/>
</dbReference>
<evidence type="ECO:0000313" key="14">
    <source>
        <dbReference type="Proteomes" id="UP000664288"/>
    </source>
</evidence>
<dbReference type="PROSITE" id="PS51085">
    <property type="entry name" value="2FE2S_FER_2"/>
    <property type="match status" value="1"/>
</dbReference>
<dbReference type="InterPro" id="IPR001433">
    <property type="entry name" value="OxRdtase_FAD/NAD-bd"/>
</dbReference>
<evidence type="ECO:0000256" key="7">
    <source>
        <dbReference type="ARBA" id="ARBA00023004"/>
    </source>
</evidence>
<keyword evidence="8" id="KW-0411">Iron-sulfur</keyword>
<dbReference type="Pfam" id="PF00111">
    <property type="entry name" value="Fer2"/>
    <property type="match status" value="1"/>
</dbReference>
<dbReference type="SUPFAM" id="SSF54292">
    <property type="entry name" value="2Fe-2S ferredoxin-like"/>
    <property type="match status" value="1"/>
</dbReference>
<dbReference type="EMBL" id="JAFMPY010000026">
    <property type="protein sequence ID" value="MBO0905824.1"/>
    <property type="molecule type" value="Genomic_DNA"/>
</dbReference>
<sequence>MSAGCCRISPRPAPSPEGCQAMDAPVPKNVTVGPVPTGYYRWEPEEDDVLICRAVREETHDVKTFVFAPRHKRQFEFVSGQFLTFEFEIAGETIHRCYTISSPPTRPDTVSITVKRVPGGPVSNFLHAEFQPGMMLKATVPMGVFSWSGMQATKYLFISGGSGITPMMSMTRASFDLALISDIAFVHAARSPADIIFRDELDYMSRRNRSIRPTFIVEDDAPRESWGGYRGRLDGNKLAMICPDFRERTVFVCGPAPFMKAVKTTLKEAGFDMGRYFQESFNFDDFTEEAQEKITEAAEEIDSGVRIFQLEFTKTGRTIECPEGMTVLEAARRAGMRLPSSCSKGLCGTCKSKLTAGSVEMKHGGGIRQREIDAGMALLCCSKPKTDLVIER</sequence>
<dbReference type="InterPro" id="IPR017938">
    <property type="entry name" value="Riboflavin_synthase-like_b-brl"/>
</dbReference>
<keyword evidence="14" id="KW-1185">Reference proteome</keyword>
<evidence type="ECO:0000256" key="1">
    <source>
        <dbReference type="ARBA" id="ARBA00001974"/>
    </source>
</evidence>
<evidence type="ECO:0000256" key="5">
    <source>
        <dbReference type="ARBA" id="ARBA00022827"/>
    </source>
</evidence>
<dbReference type="InterPro" id="IPR050415">
    <property type="entry name" value="MRET"/>
</dbReference>
<dbReference type="CDD" id="cd06215">
    <property type="entry name" value="FNR_iron_sulfur_binding_1"/>
    <property type="match status" value="1"/>
</dbReference>
<keyword evidence="3" id="KW-0001">2Fe-2S</keyword>
<comment type="cofactor">
    <cofactor evidence="9">
        <name>[2Fe-2S] cluster</name>
        <dbReference type="ChEBI" id="CHEBI:190135"/>
    </cofactor>
</comment>
<evidence type="ECO:0000256" key="3">
    <source>
        <dbReference type="ARBA" id="ARBA00022714"/>
    </source>
</evidence>
<dbReference type="PRINTS" id="PR00371">
    <property type="entry name" value="FPNCR"/>
</dbReference>
<dbReference type="Gene3D" id="2.40.30.10">
    <property type="entry name" value="Translation factors"/>
    <property type="match status" value="1"/>
</dbReference>
<feature type="domain" description="2Fe-2S ferredoxin-type" evidence="11">
    <location>
        <begin position="308"/>
        <end position="392"/>
    </location>
</feature>
<evidence type="ECO:0000256" key="6">
    <source>
        <dbReference type="ARBA" id="ARBA00023002"/>
    </source>
</evidence>
<dbReference type="InterPro" id="IPR001709">
    <property type="entry name" value="Flavoprot_Pyr_Nucl_cyt_Rdtase"/>
</dbReference>
<accession>A0ABS3J824</accession>
<dbReference type="PROSITE" id="PS51384">
    <property type="entry name" value="FAD_FR"/>
    <property type="match status" value="1"/>
</dbReference>
<evidence type="ECO:0000256" key="4">
    <source>
        <dbReference type="ARBA" id="ARBA00022723"/>
    </source>
</evidence>
<proteinExistence type="inferred from homology"/>
<evidence type="ECO:0000259" key="12">
    <source>
        <dbReference type="PROSITE" id="PS51384"/>
    </source>
</evidence>
<evidence type="ECO:0000256" key="10">
    <source>
        <dbReference type="ARBA" id="ARBA00061434"/>
    </source>
</evidence>
<comment type="cofactor">
    <cofactor evidence="1">
        <name>FAD</name>
        <dbReference type="ChEBI" id="CHEBI:57692"/>
    </cofactor>
</comment>
<dbReference type="Gene3D" id="3.40.50.80">
    <property type="entry name" value="Nucleotide-binding domain of ferredoxin-NADP reductase (FNR) module"/>
    <property type="match status" value="1"/>
</dbReference>
<keyword evidence="2" id="KW-0285">Flavoprotein</keyword>
<dbReference type="InterPro" id="IPR012675">
    <property type="entry name" value="Beta-grasp_dom_sf"/>
</dbReference>
<dbReference type="PRINTS" id="PR00406">
    <property type="entry name" value="CYTB5RDTASE"/>
</dbReference>
<dbReference type="InterPro" id="IPR039261">
    <property type="entry name" value="FNR_nucleotide-bd"/>
</dbReference>
<keyword evidence="5" id="KW-0274">FAD</keyword>
<keyword evidence="7" id="KW-0408">Iron</keyword>
<dbReference type="Gene3D" id="3.10.20.30">
    <property type="match status" value="1"/>
</dbReference>
<evidence type="ECO:0000256" key="8">
    <source>
        <dbReference type="ARBA" id="ARBA00023014"/>
    </source>
</evidence>
<comment type="similarity">
    <text evidence="10">In the N-terminal section; belongs to the FAD-binding oxidoreductase type 6 family.</text>
</comment>
<evidence type="ECO:0000256" key="2">
    <source>
        <dbReference type="ARBA" id="ARBA00022630"/>
    </source>
</evidence>
<dbReference type="SUPFAM" id="SSF63380">
    <property type="entry name" value="Riboflavin synthase domain-like"/>
    <property type="match status" value="1"/>
</dbReference>
<dbReference type="Pfam" id="PF00175">
    <property type="entry name" value="NAD_binding_1"/>
    <property type="match status" value="1"/>
</dbReference>
<dbReference type="CDD" id="cd00207">
    <property type="entry name" value="fer2"/>
    <property type="match status" value="1"/>
</dbReference>
<keyword evidence="6" id="KW-0560">Oxidoreductase</keyword>
<comment type="caution">
    <text evidence="13">The sequence shown here is derived from an EMBL/GenBank/DDBJ whole genome shotgun (WGS) entry which is preliminary data.</text>
</comment>
<evidence type="ECO:0000313" key="13">
    <source>
        <dbReference type="EMBL" id="MBO0905824.1"/>
    </source>
</evidence>
<organism evidence="13 14">
    <name type="scientific">Jiella sonneratiae</name>
    <dbReference type="NCBI Taxonomy" id="2816856"/>
    <lineage>
        <taxon>Bacteria</taxon>
        <taxon>Pseudomonadati</taxon>
        <taxon>Pseudomonadota</taxon>
        <taxon>Alphaproteobacteria</taxon>
        <taxon>Hyphomicrobiales</taxon>
        <taxon>Aurantimonadaceae</taxon>
        <taxon>Jiella</taxon>
    </lineage>
</organism>
<dbReference type="InterPro" id="IPR036010">
    <property type="entry name" value="2Fe-2S_ferredoxin-like_sf"/>
</dbReference>
<dbReference type="PANTHER" id="PTHR47354:SF6">
    <property type="entry name" value="NADH OXIDOREDUCTASE HCR"/>
    <property type="match status" value="1"/>
</dbReference>
<feature type="domain" description="FAD-binding FR-type" evidence="12">
    <location>
        <begin position="44"/>
        <end position="148"/>
    </location>
</feature>
<dbReference type="Pfam" id="PF00970">
    <property type="entry name" value="FAD_binding_6"/>
    <property type="match status" value="1"/>
</dbReference>
<reference evidence="13 14" key="1">
    <citation type="submission" date="2021-03" db="EMBL/GenBank/DDBJ databases">
        <title>Whole genome sequence of Jiella sp. MQZ13P-4.</title>
        <authorList>
            <person name="Tuo L."/>
        </authorList>
    </citation>
    <scope>NUCLEOTIDE SEQUENCE [LARGE SCALE GENOMIC DNA]</scope>
    <source>
        <strain evidence="13 14">MQZ13P-4</strain>
    </source>
</reference>
<dbReference type="InterPro" id="IPR008333">
    <property type="entry name" value="Cbr1-like_FAD-bd_dom"/>
</dbReference>
<gene>
    <name evidence="13" type="ORF">J1C47_19440</name>
</gene>
<evidence type="ECO:0000259" key="11">
    <source>
        <dbReference type="PROSITE" id="PS51085"/>
    </source>
</evidence>
<dbReference type="InterPro" id="IPR017927">
    <property type="entry name" value="FAD-bd_FR_type"/>
</dbReference>
<evidence type="ECO:0000256" key="9">
    <source>
        <dbReference type="ARBA" id="ARBA00034078"/>
    </source>
</evidence>
<dbReference type="Proteomes" id="UP000664288">
    <property type="component" value="Unassembled WGS sequence"/>
</dbReference>
<dbReference type="InterPro" id="IPR006058">
    <property type="entry name" value="2Fe2S_fd_BS"/>
</dbReference>